<reference evidence="5" key="1">
    <citation type="journal article" date="2023" name="G3 (Bethesda)">
        <title>Whole genome assemblies of Zophobas morio and Tenebrio molitor.</title>
        <authorList>
            <person name="Kaur S."/>
            <person name="Stinson S.A."/>
            <person name="diCenzo G.C."/>
        </authorList>
    </citation>
    <scope>NUCLEOTIDE SEQUENCE</scope>
    <source>
        <strain evidence="5">QUZm001</strain>
    </source>
</reference>
<dbReference type="GO" id="GO:0005851">
    <property type="term" value="C:eukaryotic translation initiation factor 2B complex"/>
    <property type="evidence" value="ECO:0007669"/>
    <property type="project" value="TreeGrafter"/>
</dbReference>
<accession>A0AA38HJF4</accession>
<keyword evidence="3" id="KW-0648">Protein biosynthesis</keyword>
<dbReference type="AlphaFoldDB" id="A0AA38HJF4"/>
<dbReference type="GO" id="GO:0005085">
    <property type="term" value="F:guanyl-nucleotide exchange factor activity"/>
    <property type="evidence" value="ECO:0007669"/>
    <property type="project" value="TreeGrafter"/>
</dbReference>
<sequence>MIFLQDVNDWKNEIIERGKTFVENVKSSRQKAVQVGERFITDGATILTHGYSRTVKTLLLKAAQKKKFKVIVTEGRPECLGYRYAEELSLHEIPVTIILDSAVGRIMERVDFVIVGAENVTENGGVINKLGTYPLALTAVAAHKPVYGIVESFKFARLYPLRQDDLPPSQDETVNFSSVPPNKNTATKDLVKFFNPLFDFTPPSYIQLLFTDLGVLTPSAVSDELIKLCPN</sequence>
<evidence type="ECO:0000313" key="6">
    <source>
        <dbReference type="Proteomes" id="UP001168821"/>
    </source>
</evidence>
<dbReference type="SUPFAM" id="SSF100950">
    <property type="entry name" value="NagB/RpiA/CoA transferase-like"/>
    <property type="match status" value="1"/>
</dbReference>
<dbReference type="EMBL" id="JALNTZ010000244">
    <property type="protein sequence ID" value="KAJ3636315.1"/>
    <property type="molecule type" value="Genomic_DNA"/>
</dbReference>
<keyword evidence="2" id="KW-0396">Initiation factor</keyword>
<proteinExistence type="inferred from homology"/>
<dbReference type="InterPro" id="IPR042529">
    <property type="entry name" value="IF_2B-like_C"/>
</dbReference>
<evidence type="ECO:0000313" key="5">
    <source>
        <dbReference type="EMBL" id="KAJ3636315.1"/>
    </source>
</evidence>
<dbReference type="GO" id="GO:0003743">
    <property type="term" value="F:translation initiation factor activity"/>
    <property type="evidence" value="ECO:0007669"/>
    <property type="project" value="UniProtKB-KW"/>
</dbReference>
<comment type="caution">
    <text evidence="5">The sequence shown here is derived from an EMBL/GenBank/DDBJ whole genome shotgun (WGS) entry which is preliminary data.</text>
</comment>
<evidence type="ECO:0000256" key="1">
    <source>
        <dbReference type="ARBA" id="ARBA00007251"/>
    </source>
</evidence>
<dbReference type="InterPro" id="IPR000649">
    <property type="entry name" value="IF-2B-related"/>
</dbReference>
<evidence type="ECO:0000256" key="4">
    <source>
        <dbReference type="RuleBase" id="RU003814"/>
    </source>
</evidence>
<evidence type="ECO:0008006" key="7">
    <source>
        <dbReference type="Google" id="ProtNLM"/>
    </source>
</evidence>
<dbReference type="Proteomes" id="UP001168821">
    <property type="component" value="Unassembled WGS sequence"/>
</dbReference>
<dbReference type="InterPro" id="IPR037171">
    <property type="entry name" value="NagB/RpiA_transferase-like"/>
</dbReference>
<gene>
    <name evidence="5" type="ORF">Zmor_008809</name>
</gene>
<name>A0AA38HJF4_9CUCU</name>
<keyword evidence="6" id="KW-1185">Reference proteome</keyword>
<dbReference type="PANTHER" id="PTHR45860:SF1">
    <property type="entry name" value="TRANSLATION INITIATION FACTOR EIF-2B SUBUNIT ALPHA"/>
    <property type="match status" value="1"/>
</dbReference>
<comment type="similarity">
    <text evidence="1 4">Belongs to the eIF-2B alpha/beta/delta subunits family.</text>
</comment>
<dbReference type="Pfam" id="PF01008">
    <property type="entry name" value="IF-2B"/>
    <property type="match status" value="1"/>
</dbReference>
<protein>
    <recommendedName>
        <fullName evidence="7">Translation initiation factor eIF-2B subunit alpha</fullName>
    </recommendedName>
</protein>
<dbReference type="InterPro" id="IPR051501">
    <property type="entry name" value="eIF2B_alpha/beta/delta"/>
</dbReference>
<dbReference type="Gene3D" id="3.40.50.10470">
    <property type="entry name" value="Translation initiation factor eif-2b, domain 2"/>
    <property type="match status" value="1"/>
</dbReference>
<organism evidence="5 6">
    <name type="scientific">Zophobas morio</name>
    <dbReference type="NCBI Taxonomy" id="2755281"/>
    <lineage>
        <taxon>Eukaryota</taxon>
        <taxon>Metazoa</taxon>
        <taxon>Ecdysozoa</taxon>
        <taxon>Arthropoda</taxon>
        <taxon>Hexapoda</taxon>
        <taxon>Insecta</taxon>
        <taxon>Pterygota</taxon>
        <taxon>Neoptera</taxon>
        <taxon>Endopterygota</taxon>
        <taxon>Coleoptera</taxon>
        <taxon>Polyphaga</taxon>
        <taxon>Cucujiformia</taxon>
        <taxon>Tenebrionidae</taxon>
        <taxon>Zophobas</taxon>
    </lineage>
</organism>
<evidence type="ECO:0000256" key="3">
    <source>
        <dbReference type="ARBA" id="ARBA00022917"/>
    </source>
</evidence>
<dbReference type="PANTHER" id="PTHR45860">
    <property type="entry name" value="TRANSLATION INITIATION FACTOR EIF-2B SUBUNIT ALPHA"/>
    <property type="match status" value="1"/>
</dbReference>
<evidence type="ECO:0000256" key="2">
    <source>
        <dbReference type="ARBA" id="ARBA00022540"/>
    </source>
</evidence>